<name>A0A392W4M8_9FABA</name>
<keyword evidence="2" id="KW-1185">Reference proteome</keyword>
<dbReference type="AlphaFoldDB" id="A0A392W4M8"/>
<evidence type="ECO:0000313" key="1">
    <source>
        <dbReference type="EMBL" id="MCI94652.1"/>
    </source>
</evidence>
<protein>
    <submittedName>
        <fullName evidence="1">Uncharacterized protein</fullName>
    </submittedName>
</protein>
<evidence type="ECO:0000313" key="2">
    <source>
        <dbReference type="Proteomes" id="UP000265520"/>
    </source>
</evidence>
<sequence>APSSDSWPWQPDPIRGYSIQGAYQLLTSQQTVSLDAAEDLI</sequence>
<organism evidence="1 2">
    <name type="scientific">Trifolium medium</name>
    <dbReference type="NCBI Taxonomy" id="97028"/>
    <lineage>
        <taxon>Eukaryota</taxon>
        <taxon>Viridiplantae</taxon>
        <taxon>Streptophyta</taxon>
        <taxon>Embryophyta</taxon>
        <taxon>Tracheophyta</taxon>
        <taxon>Spermatophyta</taxon>
        <taxon>Magnoliopsida</taxon>
        <taxon>eudicotyledons</taxon>
        <taxon>Gunneridae</taxon>
        <taxon>Pentapetalae</taxon>
        <taxon>rosids</taxon>
        <taxon>fabids</taxon>
        <taxon>Fabales</taxon>
        <taxon>Fabaceae</taxon>
        <taxon>Papilionoideae</taxon>
        <taxon>50 kb inversion clade</taxon>
        <taxon>NPAAA clade</taxon>
        <taxon>Hologalegina</taxon>
        <taxon>IRL clade</taxon>
        <taxon>Trifolieae</taxon>
        <taxon>Trifolium</taxon>
    </lineage>
</organism>
<dbReference type="EMBL" id="LXQA011362417">
    <property type="protein sequence ID" value="MCI94652.1"/>
    <property type="molecule type" value="Genomic_DNA"/>
</dbReference>
<dbReference type="Proteomes" id="UP000265520">
    <property type="component" value="Unassembled WGS sequence"/>
</dbReference>
<feature type="non-terminal residue" evidence="1">
    <location>
        <position position="1"/>
    </location>
</feature>
<comment type="caution">
    <text evidence="1">The sequence shown here is derived from an EMBL/GenBank/DDBJ whole genome shotgun (WGS) entry which is preliminary data.</text>
</comment>
<proteinExistence type="predicted"/>
<reference evidence="1 2" key="1">
    <citation type="journal article" date="2018" name="Front. Plant Sci.">
        <title>Red Clover (Trifolium pratense) and Zigzag Clover (T. medium) - A Picture of Genomic Similarities and Differences.</title>
        <authorList>
            <person name="Dluhosova J."/>
            <person name="Istvanek J."/>
            <person name="Nedelnik J."/>
            <person name="Repkova J."/>
        </authorList>
    </citation>
    <scope>NUCLEOTIDE SEQUENCE [LARGE SCALE GENOMIC DNA]</scope>
    <source>
        <strain evidence="2">cv. 10/8</strain>
        <tissue evidence="1">Leaf</tissue>
    </source>
</reference>
<accession>A0A392W4M8</accession>